<dbReference type="CDD" id="cd01193">
    <property type="entry name" value="INT_IntI_C"/>
    <property type="match status" value="1"/>
</dbReference>
<keyword evidence="10" id="KW-1185">Reference proteome</keyword>
<dbReference type="InterPro" id="IPR050090">
    <property type="entry name" value="Tyrosine_recombinase_XerCD"/>
</dbReference>
<sequence length="358" mass="40097">MSIPLNSDPRAGGSDERRQAPPKALPTLPPLQAPRLLDQLRERIRTLHYSRSTEDAYVHWSKAFIRFHGRQHPKDLGGPEVEAFLTWLANERQLAPASHKQALSALLFLYTKVLGIHLPWMQEIGRPRVKKRLPVVLSRDEVSAALRHLDGVHRLFAQLLYGTGLRLTEGLQLRVKDVDFAHSAIVVREGKGGKDRIVMLPQALVAGLHEQLALSHDLWLADQAEGRGGVEMPNAVERKYPRAGASWPWFWVFPQDHHSTDPRSGVVRRHHLYDQTFQRAFKRAVQAAGIAKPATPHTLRHCFATHLLQSGSDIRTVQDLLGHADVTTTMIYTHVLKLGGGAVRSPLDALAMPKRQAS</sequence>
<evidence type="ECO:0000256" key="6">
    <source>
        <dbReference type="SAM" id="MobiDB-lite"/>
    </source>
</evidence>
<dbReference type="NCBIfam" id="TIGR02249">
    <property type="entry name" value="integrase_gron"/>
    <property type="match status" value="1"/>
</dbReference>
<feature type="domain" description="Core-binding (CB)" evidence="8">
    <location>
        <begin position="34"/>
        <end position="114"/>
    </location>
</feature>
<keyword evidence="4" id="KW-0233">DNA recombination</keyword>
<evidence type="ECO:0000259" key="7">
    <source>
        <dbReference type="PROSITE" id="PS51898"/>
    </source>
</evidence>
<evidence type="ECO:0000256" key="3">
    <source>
        <dbReference type="ARBA" id="ARBA00023125"/>
    </source>
</evidence>
<dbReference type="PROSITE" id="PS51900">
    <property type="entry name" value="CB"/>
    <property type="match status" value="1"/>
</dbReference>
<dbReference type="Gene3D" id="1.10.443.10">
    <property type="entry name" value="Intergrase catalytic core"/>
    <property type="match status" value="1"/>
</dbReference>
<evidence type="ECO:0000256" key="4">
    <source>
        <dbReference type="ARBA" id="ARBA00023172"/>
    </source>
</evidence>
<feature type="region of interest" description="Disordered" evidence="6">
    <location>
        <begin position="1"/>
        <end position="31"/>
    </location>
</feature>
<evidence type="ECO:0000256" key="2">
    <source>
        <dbReference type="ARBA" id="ARBA00022908"/>
    </source>
</evidence>
<evidence type="ECO:0000256" key="1">
    <source>
        <dbReference type="ARBA" id="ARBA00008857"/>
    </source>
</evidence>
<evidence type="ECO:0000256" key="5">
    <source>
        <dbReference type="PROSITE-ProRule" id="PRU01248"/>
    </source>
</evidence>
<dbReference type="InterPro" id="IPR004107">
    <property type="entry name" value="Integrase_SAM-like_N"/>
</dbReference>
<dbReference type="Gene3D" id="1.10.150.130">
    <property type="match status" value="1"/>
</dbReference>
<accession>A0ABS8Y4P2</accession>
<dbReference type="SUPFAM" id="SSF56349">
    <property type="entry name" value="DNA breaking-rejoining enzymes"/>
    <property type="match status" value="1"/>
</dbReference>
<dbReference type="EMBL" id="JAJTWU010000009">
    <property type="protein sequence ID" value="MCE4557190.1"/>
    <property type="molecule type" value="Genomic_DNA"/>
</dbReference>
<evidence type="ECO:0000313" key="9">
    <source>
        <dbReference type="EMBL" id="MCE4557190.1"/>
    </source>
</evidence>
<dbReference type="PANTHER" id="PTHR30349:SF64">
    <property type="entry name" value="PROPHAGE INTEGRASE INTD-RELATED"/>
    <property type="match status" value="1"/>
</dbReference>
<reference evidence="9 10" key="1">
    <citation type="submission" date="2021-12" db="EMBL/GenBank/DDBJ databases">
        <title>Genome seq of P8.</title>
        <authorList>
            <person name="Seo T."/>
        </authorList>
    </citation>
    <scope>NUCLEOTIDE SEQUENCE [LARGE SCALE GENOMIC DNA]</scope>
    <source>
        <strain evidence="9 10">P8</strain>
    </source>
</reference>
<comment type="similarity">
    <text evidence="1">Belongs to the 'phage' integrase family.</text>
</comment>
<evidence type="ECO:0000313" key="10">
    <source>
        <dbReference type="Proteomes" id="UP001200741"/>
    </source>
</evidence>
<dbReference type="InterPro" id="IPR011946">
    <property type="entry name" value="Integrase_integron-type"/>
</dbReference>
<dbReference type="Pfam" id="PF13495">
    <property type="entry name" value="Phage_int_SAM_4"/>
    <property type="match status" value="1"/>
</dbReference>
<dbReference type="InterPro" id="IPR002104">
    <property type="entry name" value="Integrase_catalytic"/>
</dbReference>
<protein>
    <submittedName>
        <fullName evidence="9">Integron integrase</fullName>
    </submittedName>
</protein>
<dbReference type="Proteomes" id="UP001200741">
    <property type="component" value="Unassembled WGS sequence"/>
</dbReference>
<evidence type="ECO:0000259" key="8">
    <source>
        <dbReference type="PROSITE" id="PS51900"/>
    </source>
</evidence>
<dbReference type="Pfam" id="PF00589">
    <property type="entry name" value="Phage_integrase"/>
    <property type="match status" value="1"/>
</dbReference>
<dbReference type="InterPro" id="IPR010998">
    <property type="entry name" value="Integrase_recombinase_N"/>
</dbReference>
<dbReference type="PANTHER" id="PTHR30349">
    <property type="entry name" value="PHAGE INTEGRASE-RELATED"/>
    <property type="match status" value="1"/>
</dbReference>
<feature type="domain" description="Tyr recombinase" evidence="7">
    <location>
        <begin position="132"/>
        <end position="345"/>
    </location>
</feature>
<name>A0ABS8Y4P2_9BURK</name>
<dbReference type="PROSITE" id="PS51898">
    <property type="entry name" value="TYR_RECOMBINASE"/>
    <property type="match status" value="1"/>
</dbReference>
<dbReference type="RefSeq" id="WP_233374565.1">
    <property type="nucleotide sequence ID" value="NZ_JAJTWU010000009.1"/>
</dbReference>
<proteinExistence type="inferred from homology"/>
<dbReference type="InterPro" id="IPR011010">
    <property type="entry name" value="DNA_brk_join_enz"/>
</dbReference>
<keyword evidence="2" id="KW-0229">DNA integration</keyword>
<comment type="caution">
    <text evidence="9">The sequence shown here is derived from an EMBL/GenBank/DDBJ whole genome shotgun (WGS) entry which is preliminary data.</text>
</comment>
<dbReference type="NCBIfam" id="NF011946">
    <property type="entry name" value="PRK15417.1"/>
    <property type="match status" value="1"/>
</dbReference>
<dbReference type="InterPro" id="IPR044068">
    <property type="entry name" value="CB"/>
</dbReference>
<keyword evidence="3 5" id="KW-0238">DNA-binding</keyword>
<gene>
    <name evidence="9" type="ORF">LXT13_22605</name>
</gene>
<dbReference type="InterPro" id="IPR013762">
    <property type="entry name" value="Integrase-like_cat_sf"/>
</dbReference>
<organism evidence="9 10">
    <name type="scientific">Pelomonas cellulosilytica</name>
    <dbReference type="NCBI Taxonomy" id="2906762"/>
    <lineage>
        <taxon>Bacteria</taxon>
        <taxon>Pseudomonadati</taxon>
        <taxon>Pseudomonadota</taxon>
        <taxon>Betaproteobacteria</taxon>
        <taxon>Burkholderiales</taxon>
        <taxon>Sphaerotilaceae</taxon>
        <taxon>Roseateles</taxon>
    </lineage>
</organism>